<dbReference type="SUPFAM" id="SSF56784">
    <property type="entry name" value="HAD-like"/>
    <property type="match status" value="1"/>
</dbReference>
<gene>
    <name evidence="2" type="ORF">DCS_07478</name>
</gene>
<dbReference type="InterPro" id="IPR036412">
    <property type="entry name" value="HAD-like_sf"/>
</dbReference>
<name>A0A151GEK0_DRECN</name>
<evidence type="ECO:0000313" key="3">
    <source>
        <dbReference type="Proteomes" id="UP000076580"/>
    </source>
</evidence>
<dbReference type="RefSeq" id="XP_040654867.1">
    <property type="nucleotide sequence ID" value="XM_040804763.1"/>
</dbReference>
<dbReference type="Proteomes" id="UP000076580">
    <property type="component" value="Chromosome 03"/>
</dbReference>
<protein>
    <recommendedName>
        <fullName evidence="4">Haloacid dehalogenase-like hydrolase</fullName>
    </recommendedName>
</protein>
<accession>A0A151GEK0</accession>
<dbReference type="STRING" id="98403.A0A151GEK0"/>
<sequence>MRVLPVLLWLGLCGRSMANLHLVFDFDGTITEADTTDVLARASITRYKGHRCRNLRGIWDDVVDAYLADYKKFDRRYWPAARHRTTVAQELRYLEKLKPVEEASLNRVSETRFFARLDDQALYRAGIDAVLSGRVVVRPGFRALLELAYDKGWQTDILSANWSRAFIRGVLHAYPDIRTTSNEVTPSTGELRGTNLDLGRLTTSSDKLKALQYLTDGDQGPVIYFGDSTTDLACLLHVQGVILAANKKTSLMKTVSRLGLDAPHVSEPQEEQPALTWASDFHDILDSGILEM</sequence>
<dbReference type="AlphaFoldDB" id="A0A151GEK0"/>
<dbReference type="EMBL" id="LAYC01000003">
    <property type="protein sequence ID" value="KYK55515.1"/>
    <property type="molecule type" value="Genomic_DNA"/>
</dbReference>
<dbReference type="Gene3D" id="3.40.50.1000">
    <property type="entry name" value="HAD superfamily/HAD-like"/>
    <property type="match status" value="1"/>
</dbReference>
<feature type="chain" id="PRO_5007580523" description="Haloacid dehalogenase-like hydrolase" evidence="1">
    <location>
        <begin position="19"/>
        <end position="292"/>
    </location>
</feature>
<dbReference type="InterPro" id="IPR023214">
    <property type="entry name" value="HAD_sf"/>
</dbReference>
<dbReference type="FunCoup" id="A0A151GEK0">
    <property type="interactions" value="15"/>
</dbReference>
<reference evidence="2 3" key="1">
    <citation type="journal article" date="2016" name="Sci. Rep.">
        <title>Insights into Adaptations to a Near-Obligate Nematode Endoparasitic Lifestyle from the Finished Genome of Drechmeria coniospora.</title>
        <authorList>
            <person name="Zhang L."/>
            <person name="Zhou Z."/>
            <person name="Guo Q."/>
            <person name="Fokkens L."/>
            <person name="Miskei M."/>
            <person name="Pocsi I."/>
            <person name="Zhang W."/>
            <person name="Chen M."/>
            <person name="Wang L."/>
            <person name="Sun Y."/>
            <person name="Donzelli B.G."/>
            <person name="Gibson D.M."/>
            <person name="Nelson D.R."/>
            <person name="Luo J.G."/>
            <person name="Rep M."/>
            <person name="Liu H."/>
            <person name="Yang S."/>
            <person name="Wang J."/>
            <person name="Krasnoff S.B."/>
            <person name="Xu Y."/>
            <person name="Molnar I."/>
            <person name="Lin M."/>
        </authorList>
    </citation>
    <scope>NUCLEOTIDE SEQUENCE [LARGE SCALE GENOMIC DNA]</scope>
    <source>
        <strain evidence="2 3">ARSEF 6962</strain>
    </source>
</reference>
<dbReference type="InterPro" id="IPR050849">
    <property type="entry name" value="HAD-like_hydrolase_phosphatase"/>
</dbReference>
<keyword evidence="3" id="KW-1185">Reference proteome</keyword>
<feature type="signal peptide" evidence="1">
    <location>
        <begin position="1"/>
        <end position="18"/>
    </location>
</feature>
<keyword evidence="1" id="KW-0732">Signal</keyword>
<evidence type="ECO:0008006" key="4">
    <source>
        <dbReference type="Google" id="ProtNLM"/>
    </source>
</evidence>
<dbReference type="InParanoid" id="A0A151GEK0"/>
<dbReference type="OrthoDB" id="10255128at2759"/>
<comment type="caution">
    <text evidence="2">The sequence shown here is derived from an EMBL/GenBank/DDBJ whole genome shotgun (WGS) entry which is preliminary data.</text>
</comment>
<evidence type="ECO:0000256" key="1">
    <source>
        <dbReference type="SAM" id="SignalP"/>
    </source>
</evidence>
<dbReference type="Pfam" id="PF12710">
    <property type="entry name" value="HAD"/>
    <property type="match status" value="1"/>
</dbReference>
<evidence type="ECO:0000313" key="2">
    <source>
        <dbReference type="EMBL" id="KYK55515.1"/>
    </source>
</evidence>
<organism evidence="2 3">
    <name type="scientific">Drechmeria coniospora</name>
    <name type="common">Nematophagous fungus</name>
    <name type="synonym">Meria coniospora</name>
    <dbReference type="NCBI Taxonomy" id="98403"/>
    <lineage>
        <taxon>Eukaryota</taxon>
        <taxon>Fungi</taxon>
        <taxon>Dikarya</taxon>
        <taxon>Ascomycota</taxon>
        <taxon>Pezizomycotina</taxon>
        <taxon>Sordariomycetes</taxon>
        <taxon>Hypocreomycetidae</taxon>
        <taxon>Hypocreales</taxon>
        <taxon>Ophiocordycipitaceae</taxon>
        <taxon>Drechmeria</taxon>
    </lineage>
</organism>
<dbReference type="GeneID" id="63720121"/>
<dbReference type="PANTHER" id="PTHR28181:SF1">
    <property type="entry name" value="COLD TOLERANCE PROTEIN 1"/>
    <property type="match status" value="1"/>
</dbReference>
<dbReference type="PANTHER" id="PTHR28181">
    <property type="entry name" value="UPF0655 PROTEIN YCR015C"/>
    <property type="match status" value="1"/>
</dbReference>
<proteinExistence type="predicted"/>